<protein>
    <submittedName>
        <fullName evidence="6">Transposase, IS200/IS605 family</fullName>
    </submittedName>
</protein>
<evidence type="ECO:0000259" key="5">
    <source>
        <dbReference type="Pfam" id="PF01385"/>
    </source>
</evidence>
<dbReference type="RefSeq" id="WP_007310582.1">
    <property type="nucleotide sequence ID" value="NZ_AESD01000350.1"/>
</dbReference>
<feature type="domain" description="Probable transposase IS891/IS1136/IS1341" evidence="5">
    <location>
        <begin position="216"/>
        <end position="307"/>
    </location>
</feature>
<keyword evidence="3" id="KW-0238">DNA-binding</keyword>
<dbReference type="InterPro" id="IPR010095">
    <property type="entry name" value="Cas12f1-like_TNB"/>
</dbReference>
<evidence type="ECO:0000256" key="3">
    <source>
        <dbReference type="ARBA" id="ARBA00023125"/>
    </source>
</evidence>
<dbReference type="Pfam" id="PF01385">
    <property type="entry name" value="OrfB_IS605"/>
    <property type="match status" value="1"/>
</dbReference>
<reference evidence="6 7" key="1">
    <citation type="journal article" date="2011" name="Front. Microbiol.">
        <title>Two Strains of Crocosphaera watsonii with Highly Conserved Genomes are Distinguished by Strain-Specific Features.</title>
        <authorList>
            <person name="Bench S.R."/>
            <person name="Ilikchyan I.N."/>
            <person name="Tripp H.J."/>
            <person name="Zehr J.P."/>
        </authorList>
    </citation>
    <scope>NUCLEOTIDE SEQUENCE [LARGE SCALE GENOMIC DNA]</scope>
    <source>
        <strain evidence="6 7">WH 0003</strain>
    </source>
</reference>
<dbReference type="InterPro" id="IPR001959">
    <property type="entry name" value="Transposase"/>
</dbReference>
<keyword evidence="4" id="KW-0233">DNA recombination</keyword>
<dbReference type="GeneID" id="88766028"/>
<evidence type="ECO:0000313" key="7">
    <source>
        <dbReference type="Proteomes" id="UP000003477"/>
    </source>
</evidence>
<dbReference type="NCBIfam" id="NF040570">
    <property type="entry name" value="guided_TnpB"/>
    <property type="match status" value="1"/>
</dbReference>
<dbReference type="EMBL" id="AESD01000350">
    <property type="protein sequence ID" value="EHJ12973.1"/>
    <property type="molecule type" value="Genomic_DNA"/>
</dbReference>
<gene>
    <name evidence="6" type="ORF">CWATWH0003_2337</name>
</gene>
<dbReference type="GO" id="GO:0032196">
    <property type="term" value="P:transposition"/>
    <property type="evidence" value="ECO:0007669"/>
    <property type="project" value="UniProtKB-KW"/>
</dbReference>
<accession>G5J4B4</accession>
<dbReference type="GO" id="GO:0003677">
    <property type="term" value="F:DNA binding"/>
    <property type="evidence" value="ECO:0007669"/>
    <property type="project" value="UniProtKB-KW"/>
</dbReference>
<dbReference type="NCBIfam" id="TIGR01766">
    <property type="entry name" value="IS200/IS605 family accessory protein TnpB-like domain"/>
    <property type="match status" value="1"/>
</dbReference>
<evidence type="ECO:0000313" key="6">
    <source>
        <dbReference type="EMBL" id="EHJ12973.1"/>
    </source>
</evidence>
<evidence type="ECO:0000256" key="4">
    <source>
        <dbReference type="ARBA" id="ARBA00023172"/>
    </source>
</evidence>
<evidence type="ECO:0000256" key="1">
    <source>
        <dbReference type="ARBA" id="ARBA00008761"/>
    </source>
</evidence>
<evidence type="ECO:0000256" key="2">
    <source>
        <dbReference type="ARBA" id="ARBA00022578"/>
    </source>
</evidence>
<dbReference type="Proteomes" id="UP000003477">
    <property type="component" value="Unassembled WGS sequence"/>
</dbReference>
<dbReference type="GO" id="GO:0006310">
    <property type="term" value="P:DNA recombination"/>
    <property type="evidence" value="ECO:0007669"/>
    <property type="project" value="UniProtKB-KW"/>
</dbReference>
<proteinExistence type="inferred from homology"/>
<dbReference type="AlphaFoldDB" id="G5J4B4"/>
<keyword evidence="2" id="KW-0815">Transposition</keyword>
<dbReference type="PATRIC" id="fig|423471.3.peg.2193"/>
<comment type="similarity">
    <text evidence="1">In the C-terminal section; belongs to the transposase 35 family.</text>
</comment>
<sequence>MKYQTQKILLTGNIDDETHAYLLWCCEQSNKLYNSVLFTIRQDYFEKCNYKTWFDKNDNYRRSPRLRRVKISYAQLCKDFKDDVHYQAIGGQQGQQTIKSVVEAIKGYNKLLPMWFSGELKDTPRIPSYRKRGLYQVAFTSQNIRYEPLEGICYLPIPNSQRKELETPSIIIPSGVNFQSEDIAEVRVIPSNGKLWAEYVYKTQLLKASNLDYSQGLGIDHGVDNWLSCISTKGKSFIVNGRKIKSINQRYNRFVAKQKQGKSQEYWDEKLDQATHKRNCQIRDAVNKAARFIINYCLKHQIGNIVFGWNDGQKDSINIGKTNNQNFVQIPTARLKNRIQELAESVGIVFTETEEAYSSRASFLDDDLVPKHGEKPKGYKFSGKRIKRGLYQTARGWLVNADTQAAANCLRKVATQLGINLARVGKEVLTLPKRYDLNRLTRSYRKQAEMWLQPIEA</sequence>
<organism evidence="6 7">
    <name type="scientific">Crocosphaera watsonii WH 0003</name>
    <dbReference type="NCBI Taxonomy" id="423471"/>
    <lineage>
        <taxon>Bacteria</taxon>
        <taxon>Bacillati</taxon>
        <taxon>Cyanobacteriota</taxon>
        <taxon>Cyanophyceae</taxon>
        <taxon>Oscillatoriophycideae</taxon>
        <taxon>Chroococcales</taxon>
        <taxon>Aphanothecaceae</taxon>
        <taxon>Crocosphaera</taxon>
    </lineage>
</organism>
<comment type="caution">
    <text evidence="6">The sequence shown here is derived from an EMBL/GenBank/DDBJ whole genome shotgun (WGS) entry which is preliminary data.</text>
</comment>
<name>G5J4B4_CROWT</name>